<dbReference type="SUPFAM" id="SSF53448">
    <property type="entry name" value="Nucleotide-diphospho-sugar transferases"/>
    <property type="match status" value="1"/>
</dbReference>
<dbReference type="InterPro" id="IPR003329">
    <property type="entry name" value="Cytidylyl_trans"/>
</dbReference>
<name>A0A5P1PN30_VIBPH</name>
<sequence length="229" mass="26050">MDILFIIPARGGSKRIPKKNIRQFLGKEIISYPIKSALSSAYCSKLIVSTDSKEISEVAIRYGAEVPFLRSEKNSNDFATTYDVIEEVCSSLIDIERYEYICCIYPTSVFVTTKMIDEAIRLAKAEGKSGAVSVLEYSHPIQRALCVDESGNLRSTNPEFYNSRSQDLEKHYHDAGQFYLFNLNSARMEKKLILKESIPIILTSAQAQDIDTEEDWNLAEIKYRLTYNV</sequence>
<reference evidence="1" key="1">
    <citation type="journal article" date="2019" name="Int. J. Food Microbiol.">
        <title>Developing a novel molecular serotyping system based on capsular polysaccharide synthesis gene clusters of Vibrio parahaemolyticus.</title>
        <authorList>
            <person name="Pang Y."/>
            <person name="Guo X."/>
            <person name="Tian X."/>
            <person name="Liu F."/>
            <person name="Wang L."/>
            <person name="Wu J."/>
            <person name="Zhang S."/>
            <person name="Li S."/>
            <person name="Liu B."/>
        </authorList>
    </citation>
    <scope>NUCLEOTIDE SEQUENCE</scope>
    <source>
        <strain evidence="1">G2929</strain>
    </source>
</reference>
<dbReference type="CDD" id="cd02513">
    <property type="entry name" value="CMP-NeuAc_Synthase"/>
    <property type="match status" value="1"/>
</dbReference>
<dbReference type="Pfam" id="PF02348">
    <property type="entry name" value="CTP_transf_3"/>
    <property type="match status" value="1"/>
</dbReference>
<dbReference type="InterPro" id="IPR050793">
    <property type="entry name" value="CMP-NeuNAc_synthase"/>
</dbReference>
<protein>
    <submittedName>
        <fullName evidence="1">NeuA</fullName>
    </submittedName>
</protein>
<dbReference type="Gene3D" id="3.90.550.10">
    <property type="entry name" value="Spore Coat Polysaccharide Biosynthesis Protein SpsA, Chain A"/>
    <property type="match status" value="1"/>
</dbReference>
<dbReference type="PANTHER" id="PTHR21485">
    <property type="entry name" value="HAD SUPERFAMILY MEMBERS CMAS AND KDSC"/>
    <property type="match status" value="1"/>
</dbReference>
<dbReference type="NCBIfam" id="TIGR03584">
    <property type="entry name" value="PseF"/>
    <property type="match status" value="1"/>
</dbReference>
<dbReference type="RefSeq" id="WP_029803644.1">
    <property type="nucleotide sequence ID" value="NZ_CBCSGT010000005.1"/>
</dbReference>
<dbReference type="GO" id="GO:0008781">
    <property type="term" value="F:N-acylneuraminate cytidylyltransferase activity"/>
    <property type="evidence" value="ECO:0007669"/>
    <property type="project" value="TreeGrafter"/>
</dbReference>
<dbReference type="InterPro" id="IPR029044">
    <property type="entry name" value="Nucleotide-diphossugar_trans"/>
</dbReference>
<evidence type="ECO:0000313" key="1">
    <source>
        <dbReference type="EMBL" id="QEQ70576.1"/>
    </source>
</evidence>
<proteinExistence type="predicted"/>
<dbReference type="AlphaFoldDB" id="A0A5P1PN30"/>
<dbReference type="InterPro" id="IPR020039">
    <property type="entry name" value="PseF"/>
</dbReference>
<dbReference type="EMBL" id="MK455076">
    <property type="protein sequence ID" value="QEQ70576.1"/>
    <property type="molecule type" value="Genomic_DNA"/>
</dbReference>
<organism evidence="1">
    <name type="scientific">Vibrio parahaemolyticus</name>
    <dbReference type="NCBI Taxonomy" id="670"/>
    <lineage>
        <taxon>Bacteria</taxon>
        <taxon>Pseudomonadati</taxon>
        <taxon>Pseudomonadota</taxon>
        <taxon>Gammaproteobacteria</taxon>
        <taxon>Vibrionales</taxon>
        <taxon>Vibrionaceae</taxon>
        <taxon>Vibrio</taxon>
    </lineage>
</organism>
<dbReference type="PANTHER" id="PTHR21485:SF6">
    <property type="entry name" value="N-ACYLNEURAMINATE CYTIDYLYLTRANSFERASE-RELATED"/>
    <property type="match status" value="1"/>
</dbReference>
<accession>A0A5P1PN30</accession>